<comment type="caution">
    <text evidence="2">The sequence shown here is derived from an EMBL/GenBank/DDBJ whole genome shotgun (WGS) entry which is preliminary data.</text>
</comment>
<accession>A0A5J9VI42</accession>
<evidence type="ECO:0000256" key="1">
    <source>
        <dbReference type="SAM" id="MobiDB-lite"/>
    </source>
</evidence>
<proteinExistence type="predicted"/>
<evidence type="ECO:0000313" key="2">
    <source>
        <dbReference type="EMBL" id="TVU35565.1"/>
    </source>
</evidence>
<reference evidence="2 3" key="1">
    <citation type="journal article" date="2019" name="Sci. Rep.">
        <title>A high-quality genome of Eragrostis curvula grass provides insights into Poaceae evolution and supports new strategies to enhance forage quality.</title>
        <authorList>
            <person name="Carballo J."/>
            <person name="Santos B.A.C.M."/>
            <person name="Zappacosta D."/>
            <person name="Garbus I."/>
            <person name="Selva J.P."/>
            <person name="Gallo C.A."/>
            <person name="Diaz A."/>
            <person name="Albertini E."/>
            <person name="Caccamo M."/>
            <person name="Echenique V."/>
        </authorList>
    </citation>
    <scope>NUCLEOTIDE SEQUENCE [LARGE SCALE GENOMIC DNA]</scope>
    <source>
        <strain evidence="3">cv. Victoria</strain>
        <tissue evidence="2">Leaf</tissue>
    </source>
</reference>
<dbReference type="EMBL" id="RWGY01000009">
    <property type="protein sequence ID" value="TVU35565.1"/>
    <property type="molecule type" value="Genomic_DNA"/>
</dbReference>
<keyword evidence="3" id="KW-1185">Reference proteome</keyword>
<dbReference type="Proteomes" id="UP000324897">
    <property type="component" value="Unassembled WGS sequence"/>
</dbReference>
<sequence>MAGRAHVRPRDASADWERLTGEGVDPDDPRPPRFLRPAAAPLPPSCSRSPQWCVPTPAPQLEPYFTGSNLPTRCLGASSLPPSLDRSRFAVLSSQPSHLLLLQPPPKPRGSREPGSGLARDATSSNTAAGRILARRFRCRSALSSVRQCEIRADVSWLIRLPI</sequence>
<feature type="region of interest" description="Disordered" evidence="1">
    <location>
        <begin position="97"/>
        <end position="125"/>
    </location>
</feature>
<protein>
    <submittedName>
        <fullName evidence="2">Uncharacterized protein</fullName>
    </submittedName>
</protein>
<organism evidence="2 3">
    <name type="scientific">Eragrostis curvula</name>
    <name type="common">weeping love grass</name>
    <dbReference type="NCBI Taxonomy" id="38414"/>
    <lineage>
        <taxon>Eukaryota</taxon>
        <taxon>Viridiplantae</taxon>
        <taxon>Streptophyta</taxon>
        <taxon>Embryophyta</taxon>
        <taxon>Tracheophyta</taxon>
        <taxon>Spermatophyta</taxon>
        <taxon>Magnoliopsida</taxon>
        <taxon>Liliopsida</taxon>
        <taxon>Poales</taxon>
        <taxon>Poaceae</taxon>
        <taxon>PACMAD clade</taxon>
        <taxon>Chloridoideae</taxon>
        <taxon>Eragrostideae</taxon>
        <taxon>Eragrostidinae</taxon>
        <taxon>Eragrostis</taxon>
    </lineage>
</organism>
<gene>
    <name evidence="2" type="ORF">EJB05_17463</name>
</gene>
<dbReference type="AlphaFoldDB" id="A0A5J9VI42"/>
<feature type="non-terminal residue" evidence="2">
    <location>
        <position position="1"/>
    </location>
</feature>
<name>A0A5J9VI42_9POAL</name>
<dbReference type="Gramene" id="TVU35565">
    <property type="protein sequence ID" value="TVU35565"/>
    <property type="gene ID" value="EJB05_17463"/>
</dbReference>
<feature type="compositionally biased region" description="Basic and acidic residues" evidence="1">
    <location>
        <begin position="8"/>
        <end position="20"/>
    </location>
</feature>
<evidence type="ECO:0000313" key="3">
    <source>
        <dbReference type="Proteomes" id="UP000324897"/>
    </source>
</evidence>
<feature type="region of interest" description="Disordered" evidence="1">
    <location>
        <begin position="1"/>
        <end position="51"/>
    </location>
</feature>